<comment type="catalytic activity">
    <reaction evidence="6">
        <text>a 2'-deoxyadenosine in DNA + S-adenosyl-L-methionine = an N(6)-methyl-2'-deoxyadenosine in DNA + S-adenosyl-L-homocysteine + H(+)</text>
        <dbReference type="Rhea" id="RHEA:15197"/>
        <dbReference type="Rhea" id="RHEA-COMP:12418"/>
        <dbReference type="Rhea" id="RHEA-COMP:12419"/>
        <dbReference type="ChEBI" id="CHEBI:15378"/>
        <dbReference type="ChEBI" id="CHEBI:57856"/>
        <dbReference type="ChEBI" id="CHEBI:59789"/>
        <dbReference type="ChEBI" id="CHEBI:90615"/>
        <dbReference type="ChEBI" id="CHEBI:90616"/>
        <dbReference type="EC" id="2.1.1.72"/>
    </reaction>
</comment>
<dbReference type="AlphaFoldDB" id="D0LJH0"/>
<evidence type="ECO:0000256" key="3">
    <source>
        <dbReference type="ARBA" id="ARBA00022603"/>
    </source>
</evidence>
<dbReference type="InterPro" id="IPR050953">
    <property type="entry name" value="N4_N6_ade-DNA_methylase"/>
</dbReference>
<dbReference type="PROSITE" id="PS00092">
    <property type="entry name" value="N6_MTASE"/>
    <property type="match status" value="1"/>
</dbReference>
<dbReference type="GO" id="GO:0003676">
    <property type="term" value="F:nucleic acid binding"/>
    <property type="evidence" value="ECO:0007669"/>
    <property type="project" value="InterPro"/>
</dbReference>
<dbReference type="InterPro" id="IPR002052">
    <property type="entry name" value="DNA_methylase_N6_adenine_CS"/>
</dbReference>
<dbReference type="CDD" id="cd02440">
    <property type="entry name" value="AdoMet_MTases"/>
    <property type="match status" value="1"/>
</dbReference>
<evidence type="ECO:0000259" key="8">
    <source>
        <dbReference type="Pfam" id="PF22837"/>
    </source>
</evidence>
<name>D0LJH0_HALO1</name>
<keyword evidence="3" id="KW-0489">Methyltransferase</keyword>
<reference evidence="9 10" key="1">
    <citation type="journal article" date="2010" name="Stand. Genomic Sci.">
        <title>Complete genome sequence of Haliangium ochraceum type strain (SMP-2).</title>
        <authorList>
            <consortium name="US DOE Joint Genome Institute (JGI-PGF)"/>
            <person name="Ivanova N."/>
            <person name="Daum C."/>
            <person name="Lang E."/>
            <person name="Abt B."/>
            <person name="Kopitz M."/>
            <person name="Saunders E."/>
            <person name="Lapidus A."/>
            <person name="Lucas S."/>
            <person name="Glavina Del Rio T."/>
            <person name="Nolan M."/>
            <person name="Tice H."/>
            <person name="Copeland A."/>
            <person name="Cheng J.F."/>
            <person name="Chen F."/>
            <person name="Bruce D."/>
            <person name="Goodwin L."/>
            <person name="Pitluck S."/>
            <person name="Mavromatis K."/>
            <person name="Pati A."/>
            <person name="Mikhailova N."/>
            <person name="Chen A."/>
            <person name="Palaniappan K."/>
            <person name="Land M."/>
            <person name="Hauser L."/>
            <person name="Chang Y.J."/>
            <person name="Jeffries C.D."/>
            <person name="Detter J.C."/>
            <person name="Brettin T."/>
            <person name="Rohde M."/>
            <person name="Goker M."/>
            <person name="Bristow J."/>
            <person name="Markowitz V."/>
            <person name="Eisen J.A."/>
            <person name="Hugenholtz P."/>
            <person name="Kyrpides N.C."/>
            <person name="Klenk H.P."/>
        </authorList>
    </citation>
    <scope>NUCLEOTIDE SEQUENCE [LARGE SCALE GENOMIC DNA]</scope>
    <source>
        <strain evidence="10">DSM 14365 / CIP 107738 / JCM 11303 / AJ 13395 / SMP-2</strain>
    </source>
</reference>
<comment type="similarity">
    <text evidence="1">Belongs to the N(4)/N(6)-methyltransferase family.</text>
</comment>
<evidence type="ECO:0000259" key="7">
    <source>
        <dbReference type="Pfam" id="PF07669"/>
    </source>
</evidence>
<dbReference type="STRING" id="502025.Hoch_4045"/>
<keyword evidence="10" id="KW-1185">Reference proteome</keyword>
<dbReference type="InterPro" id="IPR054520">
    <property type="entry name" value="M_Eco57I_C"/>
</dbReference>
<dbReference type="EC" id="2.1.1.72" evidence="2"/>
<dbReference type="eggNOG" id="COG0827">
    <property type="taxonomic scope" value="Bacteria"/>
</dbReference>
<evidence type="ECO:0000256" key="5">
    <source>
        <dbReference type="ARBA" id="ARBA00022691"/>
    </source>
</evidence>
<dbReference type="HOGENOM" id="CLU_020255_1_0_7"/>
<protein>
    <recommendedName>
        <fullName evidence="2">site-specific DNA-methyltransferase (adenine-specific)</fullName>
        <ecNumber evidence="2">2.1.1.72</ecNumber>
    </recommendedName>
</protein>
<dbReference type="Proteomes" id="UP000001880">
    <property type="component" value="Chromosome"/>
</dbReference>
<dbReference type="KEGG" id="hoh:Hoch_4045"/>
<evidence type="ECO:0000256" key="4">
    <source>
        <dbReference type="ARBA" id="ARBA00022679"/>
    </source>
</evidence>
<accession>D0LJH0</accession>
<dbReference type="Pfam" id="PF22837">
    <property type="entry name" value="M_Eco57I_C"/>
    <property type="match status" value="1"/>
</dbReference>
<keyword evidence="5" id="KW-0949">S-adenosyl-L-methionine</keyword>
<dbReference type="InterPro" id="IPR029063">
    <property type="entry name" value="SAM-dependent_MTases_sf"/>
</dbReference>
<sequence length="495" mass="55123">MDTASLPAPVDSCVVYTPPDLASALVSALVRGARASSLSWLEPSVGSGVFLQALAEQGVGRERIVALDLEPSPTPNDRLARTLRPTDFIHWARRTEARFDRIVANPPFVAVRALPQILRDEVLQLATPDGVPVPHRANYWYAFLNASLALLRPGGSLGFVLPAAWCYANYARPLRASMSRWFREISVYRSKRPLFDVQDGSVVLLASGFQRGPGTLAERTFEEPAQLLDALRAYRPTSRREARVRLLEACPQESERVPLDEVLSVRIGAVTGDARFFLMTDEQRRARGLPAAACRPVVSRSRHLVGAYLDRQTWEVLRDQGERVWLFCPPPSLLEHPGVQAYLDAPPDAGGCRRDNLKLRRRGDLWFRPPLPRVPDGFMSGMSRHWPWIAFRCMDKLTANNTLYTVHFRRPLSREMKAAWGLMLLTSDVRRQLASLVRCYPDGLAKVEPGDLSKLSLPFPGCPGDILGIYQRAVGCLVSGKVEEAAALADRHIHG</sequence>
<dbReference type="PANTHER" id="PTHR33841:SF5">
    <property type="entry name" value="DNA METHYLASE (MODIFICATION METHYLASE) (METHYLTRANSFERASE)-RELATED"/>
    <property type="match status" value="1"/>
</dbReference>
<evidence type="ECO:0000256" key="2">
    <source>
        <dbReference type="ARBA" id="ARBA00011900"/>
    </source>
</evidence>
<dbReference type="GO" id="GO:0032259">
    <property type="term" value="P:methylation"/>
    <property type="evidence" value="ECO:0007669"/>
    <property type="project" value="UniProtKB-KW"/>
</dbReference>
<proteinExistence type="inferred from homology"/>
<dbReference type="GO" id="GO:0009007">
    <property type="term" value="F:site-specific DNA-methyltransferase (adenine-specific) activity"/>
    <property type="evidence" value="ECO:0007669"/>
    <property type="project" value="UniProtKB-EC"/>
</dbReference>
<dbReference type="PRINTS" id="PR00507">
    <property type="entry name" value="N12N6MTFRASE"/>
</dbReference>
<dbReference type="PANTHER" id="PTHR33841">
    <property type="entry name" value="DNA METHYLTRANSFERASE YEEA-RELATED"/>
    <property type="match status" value="1"/>
</dbReference>
<feature type="domain" description="Type II methyltransferase M.Eco57I C-terminal" evidence="8">
    <location>
        <begin position="243"/>
        <end position="493"/>
    </location>
</feature>
<evidence type="ECO:0000256" key="1">
    <source>
        <dbReference type="ARBA" id="ARBA00006594"/>
    </source>
</evidence>
<evidence type="ECO:0000313" key="9">
    <source>
        <dbReference type="EMBL" id="ACY16544.1"/>
    </source>
</evidence>
<evidence type="ECO:0000256" key="6">
    <source>
        <dbReference type="ARBA" id="ARBA00047942"/>
    </source>
</evidence>
<dbReference type="GO" id="GO:0006304">
    <property type="term" value="P:DNA modification"/>
    <property type="evidence" value="ECO:0007669"/>
    <property type="project" value="InterPro"/>
</dbReference>
<evidence type="ECO:0000313" key="10">
    <source>
        <dbReference type="Proteomes" id="UP000001880"/>
    </source>
</evidence>
<dbReference type="SUPFAM" id="SSF53335">
    <property type="entry name" value="S-adenosyl-L-methionine-dependent methyltransferases"/>
    <property type="match status" value="1"/>
</dbReference>
<dbReference type="Pfam" id="PF07669">
    <property type="entry name" value="Eco57I"/>
    <property type="match status" value="1"/>
</dbReference>
<dbReference type="InterPro" id="IPR011639">
    <property type="entry name" value="MethylTrfase_TaqI-like_dom"/>
</dbReference>
<dbReference type="REBASE" id="26766">
    <property type="entry name" value="M.HocORF4045P"/>
</dbReference>
<dbReference type="EMBL" id="CP001804">
    <property type="protein sequence ID" value="ACY16544.1"/>
    <property type="molecule type" value="Genomic_DNA"/>
</dbReference>
<feature type="domain" description="Type II methyltransferase M.TaqI-like" evidence="7">
    <location>
        <begin position="86"/>
        <end position="177"/>
    </location>
</feature>
<dbReference type="Gene3D" id="3.40.50.150">
    <property type="entry name" value="Vaccinia Virus protein VP39"/>
    <property type="match status" value="1"/>
</dbReference>
<keyword evidence="4" id="KW-0808">Transferase</keyword>
<organism evidence="9 10">
    <name type="scientific">Haliangium ochraceum (strain DSM 14365 / JCM 11303 / SMP-2)</name>
    <dbReference type="NCBI Taxonomy" id="502025"/>
    <lineage>
        <taxon>Bacteria</taxon>
        <taxon>Pseudomonadati</taxon>
        <taxon>Myxococcota</taxon>
        <taxon>Polyangia</taxon>
        <taxon>Haliangiales</taxon>
        <taxon>Kofleriaceae</taxon>
        <taxon>Haliangium</taxon>
    </lineage>
</organism>
<gene>
    <name evidence="9" type="ordered locus">Hoch_4045</name>
</gene>